<dbReference type="WBParaSite" id="nRc.2.0.1.t05212-RA">
    <property type="protein sequence ID" value="nRc.2.0.1.t05212-RA"/>
    <property type="gene ID" value="nRc.2.0.1.g05212"/>
</dbReference>
<dbReference type="AlphaFoldDB" id="A0A915HUX2"/>
<dbReference type="Proteomes" id="UP000887565">
    <property type="component" value="Unplaced"/>
</dbReference>
<name>A0A915HUX2_ROMCU</name>
<accession>A0A915HUX2</accession>
<protein>
    <submittedName>
        <fullName evidence="2">PH domain-containing protein</fullName>
    </submittedName>
</protein>
<evidence type="ECO:0000313" key="2">
    <source>
        <dbReference type="WBParaSite" id="nRc.2.0.1.t05212-RA"/>
    </source>
</evidence>
<sequence>MDKWVKAVQMLLALSSPLSQHITLPPGKRELWFICKHSYLCIINDQSDCGLCFYNIAVTSVNHPVCPPSPFLDQISQASTRHRQCRYVINFNLAYNAIAE</sequence>
<proteinExistence type="predicted"/>
<organism evidence="1 2">
    <name type="scientific">Romanomermis culicivorax</name>
    <name type="common">Nematode worm</name>
    <dbReference type="NCBI Taxonomy" id="13658"/>
    <lineage>
        <taxon>Eukaryota</taxon>
        <taxon>Metazoa</taxon>
        <taxon>Ecdysozoa</taxon>
        <taxon>Nematoda</taxon>
        <taxon>Enoplea</taxon>
        <taxon>Dorylaimia</taxon>
        <taxon>Mermithida</taxon>
        <taxon>Mermithoidea</taxon>
        <taxon>Mermithidae</taxon>
        <taxon>Romanomermis</taxon>
    </lineage>
</organism>
<evidence type="ECO:0000313" key="1">
    <source>
        <dbReference type="Proteomes" id="UP000887565"/>
    </source>
</evidence>
<reference evidence="2" key="1">
    <citation type="submission" date="2022-11" db="UniProtKB">
        <authorList>
            <consortium name="WormBaseParasite"/>
        </authorList>
    </citation>
    <scope>IDENTIFICATION</scope>
</reference>
<keyword evidence="1" id="KW-1185">Reference proteome</keyword>